<feature type="compositionally biased region" description="Basic and acidic residues" evidence="1">
    <location>
        <begin position="63"/>
        <end position="73"/>
    </location>
</feature>
<feature type="region of interest" description="Disordered" evidence="1">
    <location>
        <begin position="29"/>
        <end position="141"/>
    </location>
</feature>
<reference evidence="2" key="1">
    <citation type="submission" date="2021-02" db="EMBL/GenBank/DDBJ databases">
        <title>Genome sequence Cadophora malorum strain M34.</title>
        <authorList>
            <person name="Stefanovic E."/>
            <person name="Vu D."/>
            <person name="Scully C."/>
            <person name="Dijksterhuis J."/>
            <person name="Roader J."/>
            <person name="Houbraken J."/>
        </authorList>
    </citation>
    <scope>NUCLEOTIDE SEQUENCE</scope>
    <source>
        <strain evidence="2">M34</strain>
    </source>
</reference>
<dbReference type="PANTHER" id="PTHR42090">
    <property type="match status" value="1"/>
</dbReference>
<sequence length="141" mass="14974">MSPTSILRLTVRQTLRPQMLRASRPVAIRIQPFSQSTTRAYPRKDSQDKDSIDTEATEYSKSGTDDGAARQEEAAFDPSTTDPQKEKDIAGKGNEGSGNPLDVSPANPEVSKQRGETEGGAEKGVGKRQSGGGSPNKAGKA</sequence>
<feature type="compositionally biased region" description="Basic and acidic residues" evidence="1">
    <location>
        <begin position="111"/>
        <end position="125"/>
    </location>
</feature>
<accession>A0A8H7W5T4</accession>
<evidence type="ECO:0000256" key="1">
    <source>
        <dbReference type="SAM" id="MobiDB-lite"/>
    </source>
</evidence>
<name>A0A8H7W5T4_9HELO</name>
<dbReference type="Proteomes" id="UP000664132">
    <property type="component" value="Unassembled WGS sequence"/>
</dbReference>
<dbReference type="PANTHER" id="PTHR42090:SF1">
    <property type="match status" value="1"/>
</dbReference>
<evidence type="ECO:0000313" key="3">
    <source>
        <dbReference type="Proteomes" id="UP000664132"/>
    </source>
</evidence>
<dbReference type="AlphaFoldDB" id="A0A8H7W5T4"/>
<proteinExistence type="predicted"/>
<dbReference type="EMBL" id="JAFJYH010000429">
    <property type="protein sequence ID" value="KAG4411899.1"/>
    <property type="molecule type" value="Genomic_DNA"/>
</dbReference>
<feature type="compositionally biased region" description="Basic and acidic residues" evidence="1">
    <location>
        <begin position="42"/>
        <end position="52"/>
    </location>
</feature>
<dbReference type="OrthoDB" id="4220319at2759"/>
<protein>
    <submittedName>
        <fullName evidence="2">Uncharacterized protein</fullName>
    </submittedName>
</protein>
<evidence type="ECO:0000313" key="2">
    <source>
        <dbReference type="EMBL" id="KAG4411899.1"/>
    </source>
</evidence>
<gene>
    <name evidence="2" type="ORF">IFR04_014961</name>
</gene>
<organism evidence="2 3">
    <name type="scientific">Cadophora malorum</name>
    <dbReference type="NCBI Taxonomy" id="108018"/>
    <lineage>
        <taxon>Eukaryota</taxon>
        <taxon>Fungi</taxon>
        <taxon>Dikarya</taxon>
        <taxon>Ascomycota</taxon>
        <taxon>Pezizomycotina</taxon>
        <taxon>Leotiomycetes</taxon>
        <taxon>Helotiales</taxon>
        <taxon>Ploettnerulaceae</taxon>
        <taxon>Cadophora</taxon>
    </lineage>
</organism>
<comment type="caution">
    <text evidence="2">The sequence shown here is derived from an EMBL/GenBank/DDBJ whole genome shotgun (WGS) entry which is preliminary data.</text>
</comment>
<keyword evidence="3" id="KW-1185">Reference proteome</keyword>